<keyword evidence="6" id="KW-0732">Signal</keyword>
<protein>
    <recommendedName>
        <fullName evidence="7">GH10 domain-containing protein</fullName>
    </recommendedName>
</protein>
<evidence type="ECO:0000256" key="1">
    <source>
        <dbReference type="ARBA" id="ARBA00007495"/>
    </source>
</evidence>
<comment type="similarity">
    <text evidence="1">Belongs to the glycosyl hydrolase 10 (cellulase F) family.</text>
</comment>
<evidence type="ECO:0000313" key="9">
    <source>
        <dbReference type="Proteomes" id="UP001283361"/>
    </source>
</evidence>
<dbReference type="SUPFAM" id="SSF49785">
    <property type="entry name" value="Galactose-binding domain-like"/>
    <property type="match status" value="1"/>
</dbReference>
<dbReference type="Proteomes" id="UP001283361">
    <property type="component" value="Unassembled WGS sequence"/>
</dbReference>
<dbReference type="Gene3D" id="3.20.20.80">
    <property type="entry name" value="Glycosidases"/>
    <property type="match status" value="1"/>
</dbReference>
<dbReference type="PROSITE" id="PS51760">
    <property type="entry name" value="GH10_2"/>
    <property type="match status" value="1"/>
</dbReference>
<evidence type="ECO:0000256" key="3">
    <source>
        <dbReference type="ARBA" id="ARBA00022801"/>
    </source>
</evidence>
<evidence type="ECO:0000256" key="4">
    <source>
        <dbReference type="ARBA" id="ARBA00023277"/>
    </source>
</evidence>
<keyword evidence="2" id="KW-0677">Repeat</keyword>
<dbReference type="InterPro" id="IPR003305">
    <property type="entry name" value="CenC_carb-bd"/>
</dbReference>
<feature type="chain" id="PRO_5041927065" description="GH10 domain-containing protein" evidence="6">
    <location>
        <begin position="47"/>
        <end position="415"/>
    </location>
</feature>
<dbReference type="Pfam" id="PF00331">
    <property type="entry name" value="Glyco_hydro_10"/>
    <property type="match status" value="1"/>
</dbReference>
<dbReference type="GO" id="GO:0000272">
    <property type="term" value="P:polysaccharide catabolic process"/>
    <property type="evidence" value="ECO:0007669"/>
    <property type="project" value="UniProtKB-KW"/>
</dbReference>
<dbReference type="SMART" id="SM00633">
    <property type="entry name" value="Glyco_10"/>
    <property type="match status" value="1"/>
</dbReference>
<keyword evidence="3" id="KW-0378">Hydrolase</keyword>
<evidence type="ECO:0000256" key="5">
    <source>
        <dbReference type="ARBA" id="ARBA00023326"/>
    </source>
</evidence>
<feature type="signal peptide" evidence="6">
    <location>
        <begin position="1"/>
        <end position="46"/>
    </location>
</feature>
<evidence type="ECO:0000259" key="7">
    <source>
        <dbReference type="PROSITE" id="PS51760"/>
    </source>
</evidence>
<comment type="caution">
    <text evidence="8">The sequence shown here is derived from an EMBL/GenBank/DDBJ whole genome shotgun (WGS) entry which is preliminary data.</text>
</comment>
<name>A0AAE0YGJ2_9GAST</name>
<proteinExistence type="inferred from homology"/>
<keyword evidence="9" id="KW-1185">Reference proteome</keyword>
<dbReference type="GO" id="GO:0031176">
    <property type="term" value="F:endo-1,4-beta-xylanase activity"/>
    <property type="evidence" value="ECO:0007669"/>
    <property type="project" value="UniProtKB-ARBA"/>
</dbReference>
<gene>
    <name evidence="8" type="ORF">RRG08_064081</name>
</gene>
<dbReference type="InterPro" id="IPR017853">
    <property type="entry name" value="GH"/>
</dbReference>
<dbReference type="InterPro" id="IPR044846">
    <property type="entry name" value="GH10"/>
</dbReference>
<dbReference type="SUPFAM" id="SSF51445">
    <property type="entry name" value="(Trans)glycosidases"/>
    <property type="match status" value="1"/>
</dbReference>
<dbReference type="PANTHER" id="PTHR31490">
    <property type="entry name" value="GLYCOSYL HYDROLASE"/>
    <property type="match status" value="1"/>
</dbReference>
<sequence>MRQYTPNKFIPPRESSKFARVCPACHSNIWLLALLLCTSLCTSVESAPQLLKNPGFEQGISDWRHNGFNMEAEFNHVHSGLSSVKCTGRSKSYQGPSQQIHVTPGGRYAFQAYIQLIDSVDNKLYETAVVKIRFTWKNDGSRTYFATAECSLLRTLLFLIDSTVKLYCMLRVSAQRFDIGSNFDRKDLMIQLDLSKHQFGFGPLVRPENVIDLDFTQYQNIVYHMFNWATIGDYKWRYNRGNRTHPDYSAAVKAIDELIKHGLKVRGHCMFWAVDGHSPDYVDSLSGAELKAEVEKHIRYMTSITKGKLAQWDVNNELVHGNYFERKTNDPNFTKYMFQSGHAQDPVPKLCLNEYNVVASGEATLTYLAQIQDFKSANVWLGAVGVQSHLPDFTEPDTTLMKVCTGLAFQTSTHV</sequence>
<dbReference type="Pfam" id="PF02018">
    <property type="entry name" value="CBM_4_9"/>
    <property type="match status" value="1"/>
</dbReference>
<accession>A0AAE0YGJ2</accession>
<dbReference type="InterPro" id="IPR001000">
    <property type="entry name" value="GH10_dom"/>
</dbReference>
<dbReference type="Gene3D" id="2.60.120.260">
    <property type="entry name" value="Galactose-binding domain-like"/>
    <property type="match status" value="1"/>
</dbReference>
<dbReference type="InterPro" id="IPR008979">
    <property type="entry name" value="Galactose-bd-like_sf"/>
</dbReference>
<dbReference type="EMBL" id="JAWDGP010006323">
    <property type="protein sequence ID" value="KAK3743229.1"/>
    <property type="molecule type" value="Genomic_DNA"/>
</dbReference>
<evidence type="ECO:0000256" key="6">
    <source>
        <dbReference type="SAM" id="SignalP"/>
    </source>
</evidence>
<organism evidence="8 9">
    <name type="scientific">Elysia crispata</name>
    <name type="common">lettuce slug</name>
    <dbReference type="NCBI Taxonomy" id="231223"/>
    <lineage>
        <taxon>Eukaryota</taxon>
        <taxon>Metazoa</taxon>
        <taxon>Spiralia</taxon>
        <taxon>Lophotrochozoa</taxon>
        <taxon>Mollusca</taxon>
        <taxon>Gastropoda</taxon>
        <taxon>Heterobranchia</taxon>
        <taxon>Euthyneura</taxon>
        <taxon>Panpulmonata</taxon>
        <taxon>Sacoglossa</taxon>
        <taxon>Placobranchoidea</taxon>
        <taxon>Plakobranchidae</taxon>
        <taxon>Elysia</taxon>
    </lineage>
</organism>
<keyword evidence="4" id="KW-0119">Carbohydrate metabolism</keyword>
<reference evidence="8" key="1">
    <citation type="journal article" date="2023" name="G3 (Bethesda)">
        <title>A reference genome for the long-term kleptoplast-retaining sea slug Elysia crispata morphotype clarki.</title>
        <authorList>
            <person name="Eastman K.E."/>
            <person name="Pendleton A.L."/>
            <person name="Shaikh M.A."/>
            <person name="Suttiyut T."/>
            <person name="Ogas R."/>
            <person name="Tomko P."/>
            <person name="Gavelis G."/>
            <person name="Widhalm J.R."/>
            <person name="Wisecaver J.H."/>
        </authorList>
    </citation>
    <scope>NUCLEOTIDE SEQUENCE</scope>
    <source>
        <strain evidence="8">ECLA1</strain>
    </source>
</reference>
<keyword evidence="5" id="KW-0624">Polysaccharide degradation</keyword>
<dbReference type="AlphaFoldDB" id="A0AAE0YGJ2"/>
<evidence type="ECO:0000313" key="8">
    <source>
        <dbReference type="EMBL" id="KAK3743229.1"/>
    </source>
</evidence>
<feature type="domain" description="GH10" evidence="7">
    <location>
        <begin position="207"/>
        <end position="415"/>
    </location>
</feature>
<evidence type="ECO:0000256" key="2">
    <source>
        <dbReference type="ARBA" id="ARBA00022737"/>
    </source>
</evidence>
<dbReference type="PANTHER" id="PTHR31490:SF1">
    <property type="entry name" value="ENDO-1,4-BETA-XYLANASE 1"/>
    <property type="match status" value="1"/>
</dbReference>